<evidence type="ECO:0000256" key="7">
    <source>
        <dbReference type="ARBA" id="ARBA00022490"/>
    </source>
</evidence>
<dbReference type="InterPro" id="IPR004446">
    <property type="entry name" value="Heptose_bisP_phosphatase"/>
</dbReference>
<dbReference type="GO" id="GO:0046872">
    <property type="term" value="F:metal ion binding"/>
    <property type="evidence" value="ECO:0007669"/>
    <property type="project" value="UniProtKB-KW"/>
</dbReference>
<keyword evidence="10 17" id="KW-0862">Zinc</keyword>
<dbReference type="Gene3D" id="3.40.50.1000">
    <property type="entry name" value="HAD superfamily/HAD-like"/>
    <property type="match status" value="1"/>
</dbReference>
<dbReference type="Pfam" id="PF08645">
    <property type="entry name" value="PNK3P"/>
    <property type="match status" value="1"/>
</dbReference>
<keyword evidence="9 14" id="KW-0378">Hydrolase</keyword>
<evidence type="ECO:0000256" key="12">
    <source>
        <dbReference type="ARBA" id="ARBA00023277"/>
    </source>
</evidence>
<evidence type="ECO:0000256" key="9">
    <source>
        <dbReference type="ARBA" id="ARBA00022801"/>
    </source>
</evidence>
<name>A0A0H4J2V6_9PROT</name>
<dbReference type="EC" id="3.1.3.-" evidence="14"/>
<dbReference type="PANTHER" id="PTHR42891:SF1">
    <property type="entry name" value="D-GLYCERO-BETA-D-MANNO-HEPTOSE-1,7-BISPHOSPHATE 7-PHOSPHATASE"/>
    <property type="match status" value="1"/>
</dbReference>
<comment type="subcellular location">
    <subcellularLocation>
        <location evidence="4 14">Cytoplasm</location>
    </subcellularLocation>
</comment>
<feature type="binding site" evidence="17">
    <location>
        <position position="7"/>
    </location>
    <ligand>
        <name>Mg(2+)</name>
        <dbReference type="ChEBI" id="CHEBI:18420"/>
    </ligand>
</feature>
<feature type="binding site" evidence="17">
    <location>
        <position position="126"/>
    </location>
    <ligand>
        <name>Mg(2+)</name>
        <dbReference type="ChEBI" id="CHEBI:18420"/>
    </ligand>
</feature>
<dbReference type="PANTHER" id="PTHR42891">
    <property type="entry name" value="D-GLYCERO-BETA-D-MANNO-HEPTOSE-1,7-BISPHOSPHATE 7-PHOSPHATASE"/>
    <property type="match status" value="1"/>
</dbReference>
<evidence type="ECO:0000256" key="1">
    <source>
        <dbReference type="ARBA" id="ARBA00001226"/>
    </source>
</evidence>
<dbReference type="OrthoDB" id="9781367at2"/>
<keyword evidence="8 17" id="KW-0479">Metal-binding</keyword>
<feature type="binding site" evidence="17">
    <location>
        <position position="91"/>
    </location>
    <ligand>
        <name>Zn(2+)</name>
        <dbReference type="ChEBI" id="CHEBI:29105"/>
    </ligand>
</feature>
<dbReference type="GO" id="GO:0005975">
    <property type="term" value="P:carbohydrate metabolic process"/>
    <property type="evidence" value="ECO:0007669"/>
    <property type="project" value="InterPro"/>
</dbReference>
<dbReference type="FunFam" id="3.40.50.1000:FF:000168">
    <property type="entry name" value="D,D-heptose 1,7-bisphosphate phosphatase"/>
    <property type="match status" value="1"/>
</dbReference>
<evidence type="ECO:0000313" key="18">
    <source>
        <dbReference type="EMBL" id="AKO66093.1"/>
    </source>
</evidence>
<dbReference type="InterPro" id="IPR023214">
    <property type="entry name" value="HAD_sf"/>
</dbReference>
<feature type="binding site" evidence="17">
    <location>
        <position position="9"/>
    </location>
    <ligand>
        <name>Mg(2+)</name>
        <dbReference type="ChEBI" id="CHEBI:18420"/>
    </ligand>
</feature>
<feature type="site" description="Contributes to substrate recognition" evidence="16">
    <location>
        <position position="100"/>
    </location>
</feature>
<dbReference type="NCBIfam" id="NF006506">
    <property type="entry name" value="PRK08942.1"/>
    <property type="match status" value="1"/>
</dbReference>
<evidence type="ECO:0000256" key="3">
    <source>
        <dbReference type="ARBA" id="ARBA00001947"/>
    </source>
</evidence>
<organism evidence="18 19">
    <name type="scientific">Methylophilales bacterium MBRS-H7</name>
    <dbReference type="NCBI Taxonomy" id="1623450"/>
    <lineage>
        <taxon>Bacteria</taxon>
        <taxon>Pseudomonadati</taxon>
        <taxon>Pseudomonadota</taxon>
        <taxon>Betaproteobacteria</taxon>
        <taxon>Nitrosomonadales</taxon>
        <taxon>OM43 clade</taxon>
    </lineage>
</organism>
<dbReference type="EMBL" id="CP011002">
    <property type="protein sequence ID" value="AKO66093.1"/>
    <property type="molecule type" value="Genomic_DNA"/>
</dbReference>
<evidence type="ECO:0000256" key="8">
    <source>
        <dbReference type="ARBA" id="ARBA00022723"/>
    </source>
</evidence>
<dbReference type="NCBIfam" id="TIGR01662">
    <property type="entry name" value="HAD-SF-IIIA"/>
    <property type="match status" value="1"/>
</dbReference>
<keyword evidence="7 14" id="KW-0963">Cytoplasm</keyword>
<feature type="binding site" evidence="17">
    <location>
        <position position="97"/>
    </location>
    <ligand>
        <name>Zn(2+)</name>
        <dbReference type="ChEBI" id="CHEBI:29105"/>
    </ligand>
</feature>
<dbReference type="PIRSF" id="PIRSF004682">
    <property type="entry name" value="GmhB"/>
    <property type="match status" value="1"/>
</dbReference>
<comment type="catalytic activity">
    <reaction evidence="1">
        <text>D-glycero-beta-D-manno-heptose 1,7-bisphosphate + H2O = D-glycero-beta-D-manno-heptose 1-phosphate + phosphate</text>
        <dbReference type="Rhea" id="RHEA:28518"/>
        <dbReference type="ChEBI" id="CHEBI:15377"/>
        <dbReference type="ChEBI" id="CHEBI:43474"/>
        <dbReference type="ChEBI" id="CHEBI:60208"/>
        <dbReference type="ChEBI" id="CHEBI:61593"/>
        <dbReference type="EC" id="3.1.3.82"/>
    </reaction>
</comment>
<feature type="active site" description="Proton donor" evidence="15">
    <location>
        <position position="9"/>
    </location>
</feature>
<gene>
    <name evidence="18" type="ORF">VI33_05210</name>
</gene>
<evidence type="ECO:0000256" key="2">
    <source>
        <dbReference type="ARBA" id="ARBA00001946"/>
    </source>
</evidence>
<evidence type="ECO:0000256" key="11">
    <source>
        <dbReference type="ARBA" id="ARBA00022842"/>
    </source>
</evidence>
<protein>
    <recommendedName>
        <fullName evidence="14">D,D-heptose 1,7-bisphosphate phosphatase</fullName>
        <ecNumber evidence="14">3.1.3.-</ecNumber>
    </recommendedName>
</protein>
<dbReference type="Proteomes" id="UP000066549">
    <property type="component" value="Chromosome"/>
</dbReference>
<keyword evidence="11 17" id="KW-0460">Magnesium</keyword>
<dbReference type="InterPro" id="IPR036412">
    <property type="entry name" value="HAD-like_sf"/>
</dbReference>
<feature type="binding site" evidence="17">
    <location>
        <position position="89"/>
    </location>
    <ligand>
        <name>Zn(2+)</name>
        <dbReference type="ChEBI" id="CHEBI:29105"/>
    </ligand>
</feature>
<feature type="site" description="Stabilizes the phosphoryl group" evidence="16">
    <location>
        <position position="50"/>
    </location>
</feature>
<evidence type="ECO:0000313" key="19">
    <source>
        <dbReference type="Proteomes" id="UP000066549"/>
    </source>
</evidence>
<evidence type="ECO:0000256" key="5">
    <source>
        <dbReference type="ARBA" id="ARBA00004708"/>
    </source>
</evidence>
<evidence type="ECO:0000256" key="13">
    <source>
        <dbReference type="ARBA" id="ARBA00061616"/>
    </source>
</evidence>
<proteinExistence type="inferred from homology"/>
<comment type="subunit">
    <text evidence="6">Monomer.</text>
</comment>
<dbReference type="InterPro" id="IPR013954">
    <property type="entry name" value="PNK3P"/>
</dbReference>
<dbReference type="InterPro" id="IPR006549">
    <property type="entry name" value="HAD-SF_hydro_IIIA"/>
</dbReference>
<evidence type="ECO:0000256" key="10">
    <source>
        <dbReference type="ARBA" id="ARBA00022833"/>
    </source>
</evidence>
<reference evidence="18 19" key="1">
    <citation type="submission" date="2015-03" db="EMBL/GenBank/DDBJ databases">
        <title>Comparative analysis of the OM43 clade including a novel species from Red Sea uncovers genomic and metabolic diversity among marine methylotrophs.</title>
        <authorList>
            <person name="Jimenez-Infante F."/>
            <person name="Ngugi D.K."/>
            <person name="Vinu M."/>
            <person name="Alam I."/>
            <person name="Kamau A."/>
            <person name="Blom J."/>
            <person name="Bajic V.B."/>
            <person name="Stingl U."/>
        </authorList>
    </citation>
    <scope>NUCLEOTIDE SEQUENCE [LARGE SCALE GENOMIC DNA]</scope>
    <source>
        <strain evidence="18 19">MBRSH7</strain>
    </source>
</reference>
<keyword evidence="19" id="KW-1185">Reference proteome</keyword>
<dbReference type="SUPFAM" id="SSF56784">
    <property type="entry name" value="HAD-like"/>
    <property type="match status" value="1"/>
</dbReference>
<keyword evidence="12 14" id="KW-0119">Carbohydrate metabolism</keyword>
<evidence type="ECO:0000256" key="16">
    <source>
        <dbReference type="PIRSR" id="PIRSR004682-3"/>
    </source>
</evidence>
<comment type="similarity">
    <text evidence="13 14">Belongs to the gmhB family.</text>
</comment>
<dbReference type="NCBIfam" id="TIGR01656">
    <property type="entry name" value="Histidinol-ppas"/>
    <property type="match status" value="1"/>
</dbReference>
<dbReference type="InterPro" id="IPR006543">
    <property type="entry name" value="Histidinol-phos"/>
</dbReference>
<feature type="active site" description="Nucleophile" evidence="15">
    <location>
        <position position="7"/>
    </location>
</feature>
<feature type="site" description="Stabilizes the phosphoryl group" evidence="16">
    <location>
        <position position="101"/>
    </location>
</feature>
<sequence>MKLVILDRDGVINQDSANYIKNENEWIPIPGSLESIAQLTQNNFKVIIVTNQSGIGRGLYSMENLNQIHRKMHRLLADMGGRIDSIFICPHTDEDECECRKPKPGMLLEIEKVYGTSLQKVYGVGDSLRDLQAFDAMKMQPILVKTGNGQQVLKQKNYPKKTRVFKNLKDATQHIIKSS</sequence>
<evidence type="ECO:0000256" key="15">
    <source>
        <dbReference type="PIRSR" id="PIRSR004682-1"/>
    </source>
</evidence>
<dbReference type="CDD" id="cd07503">
    <property type="entry name" value="HAD_HisB-N"/>
    <property type="match status" value="1"/>
</dbReference>
<evidence type="ECO:0000256" key="14">
    <source>
        <dbReference type="PIRNR" id="PIRNR004682"/>
    </source>
</evidence>
<evidence type="ECO:0000256" key="4">
    <source>
        <dbReference type="ARBA" id="ARBA00004496"/>
    </source>
</evidence>
<feature type="binding site" evidence="17">
    <location>
        <position position="99"/>
    </location>
    <ligand>
        <name>Zn(2+)</name>
        <dbReference type="ChEBI" id="CHEBI:29105"/>
    </ligand>
</feature>
<dbReference type="AlphaFoldDB" id="A0A0H4J2V6"/>
<evidence type="ECO:0000256" key="6">
    <source>
        <dbReference type="ARBA" id="ARBA00011245"/>
    </source>
</evidence>
<comment type="pathway">
    <text evidence="5">Nucleotide-sugar biosynthesis; ADP-L-glycero-beta-D-manno-heptose biosynthesis; ADP-L-glycero-beta-D-manno-heptose from D-glycero-beta-D-manno-heptose 7-phosphate: step 2/4.</text>
</comment>
<accession>A0A0H4J2V6</accession>
<comment type="cofactor">
    <cofactor evidence="2 17">
        <name>Mg(2+)</name>
        <dbReference type="ChEBI" id="CHEBI:18420"/>
    </cofactor>
</comment>
<comment type="cofactor">
    <cofactor evidence="3 17">
        <name>Zn(2+)</name>
        <dbReference type="ChEBI" id="CHEBI:29105"/>
    </cofactor>
</comment>
<dbReference type="GO" id="GO:0005737">
    <property type="term" value="C:cytoplasm"/>
    <property type="evidence" value="ECO:0007669"/>
    <property type="project" value="UniProtKB-SubCell"/>
</dbReference>
<dbReference type="GO" id="GO:0034200">
    <property type="term" value="F:D-glycero-beta-D-manno-heptose 1,7-bisphosphate 7-phosphatase activity"/>
    <property type="evidence" value="ECO:0007669"/>
    <property type="project" value="UniProtKB-EC"/>
</dbReference>
<evidence type="ECO:0000256" key="17">
    <source>
        <dbReference type="PIRSR" id="PIRSR004682-4"/>
    </source>
</evidence>